<evidence type="ECO:0000256" key="2">
    <source>
        <dbReference type="ARBA" id="ARBA00022729"/>
    </source>
</evidence>
<keyword evidence="3" id="KW-0472">Membrane</keyword>
<feature type="signal peptide" evidence="5">
    <location>
        <begin position="1"/>
        <end position="23"/>
    </location>
</feature>
<dbReference type="GO" id="GO:0016020">
    <property type="term" value="C:membrane"/>
    <property type="evidence" value="ECO:0007669"/>
    <property type="project" value="UniProtKB-SubCell"/>
</dbReference>
<feature type="domain" description="Outer membrane protein beta-barrel" evidence="6">
    <location>
        <begin position="10"/>
        <end position="220"/>
    </location>
</feature>
<feature type="chain" id="PRO_5035174952" evidence="5">
    <location>
        <begin position="24"/>
        <end position="220"/>
    </location>
</feature>
<dbReference type="RefSeq" id="WP_228847943.1">
    <property type="nucleotide sequence ID" value="NZ_JADCKQ010000003.1"/>
</dbReference>
<gene>
    <name evidence="7" type="ORF">H1D41_05495</name>
</gene>
<dbReference type="AlphaFoldDB" id="A0A8J7LV89"/>
<dbReference type="InterPro" id="IPR011250">
    <property type="entry name" value="OMP/PagP_B-barrel"/>
</dbReference>
<comment type="subcellular location">
    <subcellularLocation>
        <location evidence="1">Membrane</location>
    </subcellularLocation>
</comment>
<evidence type="ECO:0000256" key="4">
    <source>
        <dbReference type="ARBA" id="ARBA00038306"/>
    </source>
</evidence>
<accession>A0A8J7LV89</accession>
<dbReference type="EMBL" id="JADCKQ010000003">
    <property type="protein sequence ID" value="MBI1493087.1"/>
    <property type="molecule type" value="Genomic_DNA"/>
</dbReference>
<protein>
    <submittedName>
        <fullName evidence="7">Porin family protein</fullName>
    </submittedName>
</protein>
<evidence type="ECO:0000256" key="3">
    <source>
        <dbReference type="ARBA" id="ARBA00023136"/>
    </source>
</evidence>
<dbReference type="PANTHER" id="PTHR34001:SF3">
    <property type="entry name" value="BLL7405 PROTEIN"/>
    <property type="match status" value="1"/>
</dbReference>
<reference evidence="7" key="1">
    <citation type="submission" date="2020-10" db="EMBL/GenBank/DDBJ databases">
        <title>Paenihalocynthiibacter styelae gen. nov., sp. nov., isolated from stalked sea squirt Styela clava.</title>
        <authorList>
            <person name="Kim Y.-O."/>
            <person name="Yoon J.-H."/>
        </authorList>
    </citation>
    <scope>NUCLEOTIDE SEQUENCE</scope>
    <source>
        <strain evidence="7">MYP1-1</strain>
    </source>
</reference>
<dbReference type="InterPro" id="IPR051692">
    <property type="entry name" value="OMP-like"/>
</dbReference>
<dbReference type="SUPFAM" id="SSF56925">
    <property type="entry name" value="OMPA-like"/>
    <property type="match status" value="1"/>
</dbReference>
<evidence type="ECO:0000256" key="5">
    <source>
        <dbReference type="SAM" id="SignalP"/>
    </source>
</evidence>
<name>A0A8J7LV89_9RHOB</name>
<keyword evidence="2 5" id="KW-0732">Signal</keyword>
<evidence type="ECO:0000256" key="1">
    <source>
        <dbReference type="ARBA" id="ARBA00004370"/>
    </source>
</evidence>
<dbReference type="Proteomes" id="UP000640583">
    <property type="component" value="Unassembled WGS sequence"/>
</dbReference>
<sequence>MKRQIIKAILFFTALNTAAEVTAADWNGYYGGIVVSSHTGHDAPVDGGNSPAVAGEDYPVSGTALGLTFGRNWRSGNWVFGAEADISTSNASGSGDGGPNWGCGVNNDCSTDIKSTASLRARAGILLQENILSYITAGVGSARLYNEIDGHAADWSGDTTANGLTMGFGLEYQTANRVNWKIELLRTNYEDSRISVGNGGTGYRNDLSLTELRFGLNYRF</sequence>
<keyword evidence="8" id="KW-1185">Reference proteome</keyword>
<dbReference type="PANTHER" id="PTHR34001">
    <property type="entry name" value="BLL7405 PROTEIN"/>
    <property type="match status" value="1"/>
</dbReference>
<organism evidence="7 8">
    <name type="scientific">Halocynthiibacter styelae</name>
    <dbReference type="NCBI Taxonomy" id="2761955"/>
    <lineage>
        <taxon>Bacteria</taxon>
        <taxon>Pseudomonadati</taxon>
        <taxon>Pseudomonadota</taxon>
        <taxon>Alphaproteobacteria</taxon>
        <taxon>Rhodobacterales</taxon>
        <taxon>Paracoccaceae</taxon>
        <taxon>Halocynthiibacter</taxon>
    </lineage>
</organism>
<evidence type="ECO:0000313" key="8">
    <source>
        <dbReference type="Proteomes" id="UP000640583"/>
    </source>
</evidence>
<dbReference type="InterPro" id="IPR027385">
    <property type="entry name" value="Beta-barrel_OMP"/>
</dbReference>
<proteinExistence type="inferred from homology"/>
<comment type="similarity">
    <text evidence="4">Belongs to the Omp25/RopB family.</text>
</comment>
<dbReference type="Pfam" id="PF13505">
    <property type="entry name" value="OMP_b-brl"/>
    <property type="match status" value="1"/>
</dbReference>
<evidence type="ECO:0000259" key="6">
    <source>
        <dbReference type="Pfam" id="PF13505"/>
    </source>
</evidence>
<comment type="caution">
    <text evidence="7">The sequence shown here is derived from an EMBL/GenBank/DDBJ whole genome shotgun (WGS) entry which is preliminary data.</text>
</comment>
<dbReference type="Gene3D" id="2.40.160.20">
    <property type="match status" value="1"/>
</dbReference>
<evidence type="ECO:0000313" key="7">
    <source>
        <dbReference type="EMBL" id="MBI1493087.1"/>
    </source>
</evidence>